<reference evidence="2 3" key="1">
    <citation type="submission" date="2018-07" db="EMBL/GenBank/DDBJ databases">
        <title>The genomes of Aspergillus section Nigri reveals drivers in fungal speciation.</title>
        <authorList>
            <consortium name="DOE Joint Genome Institute"/>
            <person name="Vesth T.C."/>
            <person name="Nybo J."/>
            <person name="Theobald S."/>
            <person name="Brandl J."/>
            <person name="Frisvad J.C."/>
            <person name="Nielsen K.F."/>
            <person name="Lyhne E.K."/>
            <person name="Kogle M.E."/>
            <person name="Kuo A."/>
            <person name="Riley R."/>
            <person name="Clum A."/>
            <person name="Nolan M."/>
            <person name="Lipzen A."/>
            <person name="Salamov A."/>
            <person name="Henrissat B."/>
            <person name="Wiebenga A."/>
            <person name="De vries R.P."/>
            <person name="Grigoriev I.V."/>
            <person name="Mortensen U.H."/>
            <person name="Andersen M.R."/>
            <person name="Baker S.E."/>
        </authorList>
    </citation>
    <scope>NUCLEOTIDE SEQUENCE [LARGE SCALE GENOMIC DNA]</scope>
    <source>
        <strain evidence="2 3">CBS 139.54b</strain>
    </source>
</reference>
<proteinExistence type="predicted"/>
<dbReference type="Proteomes" id="UP000253729">
    <property type="component" value="Unassembled WGS sequence"/>
</dbReference>
<accession>A0A3F3PZN7</accession>
<dbReference type="AlphaFoldDB" id="A0A3F3PZN7"/>
<feature type="signal peptide" evidence="1">
    <location>
        <begin position="1"/>
        <end position="17"/>
    </location>
</feature>
<feature type="chain" id="PRO_5017562235" description="Secreted protein" evidence="1">
    <location>
        <begin position="18"/>
        <end position="91"/>
    </location>
</feature>
<evidence type="ECO:0000256" key="1">
    <source>
        <dbReference type="SAM" id="SignalP"/>
    </source>
</evidence>
<sequence length="91" mass="10797">MFILSYFYTLCFHVATARLASVDFDSRRCRSSYHYIAIQRCSTFFLSDLLPLIIHPDTIRECTGTHVDYYHLLPNRLLLLFPFYALLLTKR</sequence>
<gene>
    <name evidence="2" type="ORF">BDQ94DRAFT_145616</name>
</gene>
<dbReference type="EMBL" id="KZ852051">
    <property type="protein sequence ID" value="RDH32202.1"/>
    <property type="molecule type" value="Genomic_DNA"/>
</dbReference>
<evidence type="ECO:0008006" key="4">
    <source>
        <dbReference type="Google" id="ProtNLM"/>
    </source>
</evidence>
<name>A0A3F3PZN7_9EURO</name>
<evidence type="ECO:0000313" key="2">
    <source>
        <dbReference type="EMBL" id="RDH32202.1"/>
    </source>
</evidence>
<dbReference type="RefSeq" id="XP_026625224.1">
    <property type="nucleotide sequence ID" value="XM_026766672.1"/>
</dbReference>
<protein>
    <recommendedName>
        <fullName evidence="4">Secreted protein</fullName>
    </recommendedName>
</protein>
<dbReference type="GeneID" id="38135028"/>
<evidence type="ECO:0000313" key="3">
    <source>
        <dbReference type="Proteomes" id="UP000253729"/>
    </source>
</evidence>
<organism evidence="2 3">
    <name type="scientific">Aspergillus welwitschiae</name>
    <dbReference type="NCBI Taxonomy" id="1341132"/>
    <lineage>
        <taxon>Eukaryota</taxon>
        <taxon>Fungi</taxon>
        <taxon>Dikarya</taxon>
        <taxon>Ascomycota</taxon>
        <taxon>Pezizomycotina</taxon>
        <taxon>Eurotiomycetes</taxon>
        <taxon>Eurotiomycetidae</taxon>
        <taxon>Eurotiales</taxon>
        <taxon>Aspergillaceae</taxon>
        <taxon>Aspergillus</taxon>
        <taxon>Aspergillus subgen. Circumdati</taxon>
    </lineage>
</organism>
<keyword evidence="1" id="KW-0732">Signal</keyword>
<keyword evidence="3" id="KW-1185">Reference proteome</keyword>